<organism evidence="3">
    <name type="scientific">Melampsora larici-populina (strain 98AG31 / pathotype 3-4-7)</name>
    <name type="common">Poplar leaf rust fungus</name>
    <dbReference type="NCBI Taxonomy" id="747676"/>
    <lineage>
        <taxon>Eukaryota</taxon>
        <taxon>Fungi</taxon>
        <taxon>Dikarya</taxon>
        <taxon>Basidiomycota</taxon>
        <taxon>Pucciniomycotina</taxon>
        <taxon>Pucciniomycetes</taxon>
        <taxon>Pucciniales</taxon>
        <taxon>Melampsoraceae</taxon>
        <taxon>Melampsora</taxon>
    </lineage>
</organism>
<dbReference type="OrthoDB" id="2506484at2759"/>
<dbReference type="GeneID" id="18923307"/>
<dbReference type="KEGG" id="mlr:MELLADRAFT_107903"/>
<reference evidence="3" key="1">
    <citation type="journal article" date="2011" name="Proc. Natl. Acad. Sci. U.S.A.">
        <title>Obligate biotrophy features unraveled by the genomic analysis of rust fungi.</title>
        <authorList>
            <person name="Duplessis S."/>
            <person name="Cuomo C.A."/>
            <person name="Lin Y.-C."/>
            <person name="Aerts A."/>
            <person name="Tisserant E."/>
            <person name="Veneault-Fourrey C."/>
            <person name="Joly D.L."/>
            <person name="Hacquard S."/>
            <person name="Amselem J."/>
            <person name="Cantarel B.L."/>
            <person name="Chiu R."/>
            <person name="Coutinho P.M."/>
            <person name="Feau N."/>
            <person name="Field M."/>
            <person name="Frey P."/>
            <person name="Gelhaye E."/>
            <person name="Goldberg J."/>
            <person name="Grabherr M.G."/>
            <person name="Kodira C.D."/>
            <person name="Kohler A."/>
            <person name="Kuees U."/>
            <person name="Lindquist E.A."/>
            <person name="Lucas S.M."/>
            <person name="Mago R."/>
            <person name="Mauceli E."/>
            <person name="Morin E."/>
            <person name="Murat C."/>
            <person name="Pangilinan J.L."/>
            <person name="Park R."/>
            <person name="Pearson M."/>
            <person name="Quesneville H."/>
            <person name="Rouhier N."/>
            <person name="Sakthikumar S."/>
            <person name="Salamov A.A."/>
            <person name="Schmutz J."/>
            <person name="Selles B."/>
            <person name="Shapiro H."/>
            <person name="Tanguay P."/>
            <person name="Tuskan G.A."/>
            <person name="Henrissat B."/>
            <person name="Van de Peer Y."/>
            <person name="Rouze P."/>
            <person name="Ellis J.G."/>
            <person name="Dodds P.N."/>
            <person name="Schein J.E."/>
            <person name="Zhong S."/>
            <person name="Hamelin R.C."/>
            <person name="Grigoriev I.V."/>
            <person name="Szabo L.J."/>
            <person name="Martin F."/>
        </authorList>
    </citation>
    <scope>NUCLEOTIDE SEQUENCE [LARGE SCALE GENOMIC DNA]</scope>
    <source>
        <strain evidence="3">98AG31 / pathotype 3-4-7</strain>
    </source>
</reference>
<accession>F4RRC0</accession>
<dbReference type="AlphaFoldDB" id="F4RRC0"/>
<evidence type="ECO:0000313" key="2">
    <source>
        <dbReference type="EMBL" id="EGG05060.1"/>
    </source>
</evidence>
<evidence type="ECO:0000313" key="3">
    <source>
        <dbReference type="Proteomes" id="UP000001072"/>
    </source>
</evidence>
<feature type="compositionally biased region" description="Low complexity" evidence="1">
    <location>
        <begin position="263"/>
        <end position="278"/>
    </location>
</feature>
<keyword evidence="3" id="KW-1185">Reference proteome</keyword>
<dbReference type="HOGENOM" id="CLU_059215_0_0_1"/>
<name>F4RRC0_MELLP</name>
<feature type="region of interest" description="Disordered" evidence="1">
    <location>
        <begin position="255"/>
        <end position="331"/>
    </location>
</feature>
<dbReference type="VEuPathDB" id="FungiDB:MELLADRAFT_107903"/>
<dbReference type="Proteomes" id="UP000001072">
    <property type="component" value="Unassembled WGS sequence"/>
</dbReference>
<dbReference type="RefSeq" id="XP_007411813.1">
    <property type="nucleotide sequence ID" value="XM_007411751.1"/>
</dbReference>
<evidence type="ECO:0000256" key="1">
    <source>
        <dbReference type="SAM" id="MobiDB-lite"/>
    </source>
</evidence>
<protein>
    <submittedName>
        <fullName evidence="2">Uncharacterized protein</fullName>
    </submittedName>
</protein>
<sequence>MSKAMSKNMSNAPTKKSHSFMVSSVFKVTETLAPADNRIYTYQGTTVAITCSGWDGDNEREYDGDLIAYCGSMEVPMDNHCYAIKAKMLPSPDSADYKLYFEADHKILVGTSDTFAGELHNNTSASGFGIVSSRRELPEPDMDDTTLAFVMSHLRDSIEFEVEYRIRPTVKMKASQVLIQDGKETLVQGFFVDWDNDNSRWIVEASPVTALNVASGHETLSKKRPASGTKVTPTGRVRPAKYVIMMSLKQISVANDSNRHVNTSSPTTTSTPASASGTAGKGKKRPPPPAEEGYFNDDGNIVMTPPEAPEPGPSTSKRAPSGRQAKKPKGA</sequence>
<gene>
    <name evidence="2" type="ORF">MELLADRAFT_107903</name>
</gene>
<dbReference type="EMBL" id="GL883115">
    <property type="protein sequence ID" value="EGG05060.1"/>
    <property type="molecule type" value="Genomic_DNA"/>
</dbReference>
<proteinExistence type="predicted"/>
<dbReference type="InParanoid" id="F4RRC0"/>